<dbReference type="RefSeq" id="WP_029386981.1">
    <property type="nucleotide sequence ID" value="NZ_LN831790.1"/>
</dbReference>
<dbReference type="KEGG" id="sle:sle_02760"/>
<sequence>MSPGAWYDHNPYGTRQVIGTVGALMRTDGLDSAVLEPWRRPTAARRRRAARWGPVAEGRRRCRRVT</sequence>
<dbReference type="EMBL" id="LN831790">
    <property type="protein sequence ID" value="CQR59738.1"/>
    <property type="molecule type" value="Genomic_DNA"/>
</dbReference>
<evidence type="ECO:0000313" key="2">
    <source>
        <dbReference type="Proteomes" id="UP000035016"/>
    </source>
</evidence>
<reference evidence="1 2" key="1">
    <citation type="submission" date="2015-02" db="EMBL/GenBank/DDBJ databases">
        <authorList>
            <person name="Gomez-Escribano P.J."/>
        </authorList>
    </citation>
    <scope>NUCLEOTIDE SEQUENCE [LARGE SCALE GENOMIC DNA]</scope>
    <source>
        <strain evidence="2">C34 (DSM 42122 / NRRL B-24963)</strain>
    </source>
</reference>
<proteinExistence type="predicted"/>
<accession>A0A0F7VNB1</accession>
<gene>
    <name evidence="1" type="primary">sle_02760</name>
</gene>
<dbReference type="Proteomes" id="UP000035016">
    <property type="component" value="Chromosome Chromosome"/>
</dbReference>
<evidence type="ECO:0000313" key="1">
    <source>
        <dbReference type="EMBL" id="CQR59738.1"/>
    </source>
</evidence>
<protein>
    <submittedName>
        <fullName evidence="1">Uncharacterized protein</fullName>
    </submittedName>
</protein>
<name>A0A0F7VNB1_STRLW</name>
<dbReference type="AlphaFoldDB" id="A0A0F7VNB1"/>
<organism evidence="1 2">
    <name type="scientific">Streptomyces leeuwenhoekii</name>
    <dbReference type="NCBI Taxonomy" id="1437453"/>
    <lineage>
        <taxon>Bacteria</taxon>
        <taxon>Bacillati</taxon>
        <taxon>Actinomycetota</taxon>
        <taxon>Actinomycetes</taxon>
        <taxon>Kitasatosporales</taxon>
        <taxon>Streptomycetaceae</taxon>
        <taxon>Streptomyces</taxon>
    </lineage>
</organism>